<accession>A0ABS8P0V2</accession>
<dbReference type="Proteomes" id="UP001199469">
    <property type="component" value="Unassembled WGS sequence"/>
</dbReference>
<gene>
    <name evidence="2" type="ORF">LQ327_00555</name>
</gene>
<sequence length="64" mass="6565">MIEEHDGASLTDKAREAAEKIKAAVEPGETGGPGGPHNDASDPFTNDQRPDETGFPDGSVAGTD</sequence>
<evidence type="ECO:0000256" key="1">
    <source>
        <dbReference type="SAM" id="MobiDB-lite"/>
    </source>
</evidence>
<dbReference type="EMBL" id="JAJNDB010000001">
    <property type="protein sequence ID" value="MCD2191879.1"/>
    <property type="molecule type" value="Genomic_DNA"/>
</dbReference>
<evidence type="ECO:0008006" key="4">
    <source>
        <dbReference type="Google" id="ProtNLM"/>
    </source>
</evidence>
<name>A0ABS8P0V2_9PSEU</name>
<protein>
    <recommendedName>
        <fullName evidence="4">Antitoxin protein of toxin-antitoxin system</fullName>
    </recommendedName>
</protein>
<evidence type="ECO:0000313" key="2">
    <source>
        <dbReference type="EMBL" id="MCD2191879.1"/>
    </source>
</evidence>
<keyword evidence="3" id="KW-1185">Reference proteome</keyword>
<proteinExistence type="predicted"/>
<evidence type="ECO:0000313" key="3">
    <source>
        <dbReference type="Proteomes" id="UP001199469"/>
    </source>
</evidence>
<organism evidence="2 3">
    <name type="scientific">Actinomycetospora endophytica</name>
    <dbReference type="NCBI Taxonomy" id="2291215"/>
    <lineage>
        <taxon>Bacteria</taxon>
        <taxon>Bacillati</taxon>
        <taxon>Actinomycetota</taxon>
        <taxon>Actinomycetes</taxon>
        <taxon>Pseudonocardiales</taxon>
        <taxon>Pseudonocardiaceae</taxon>
        <taxon>Actinomycetospora</taxon>
    </lineage>
</organism>
<comment type="caution">
    <text evidence="2">The sequence shown here is derived from an EMBL/GenBank/DDBJ whole genome shotgun (WGS) entry which is preliminary data.</text>
</comment>
<feature type="compositionally biased region" description="Basic and acidic residues" evidence="1">
    <location>
        <begin position="1"/>
        <end position="23"/>
    </location>
</feature>
<reference evidence="2 3" key="1">
    <citation type="submission" date="2021-11" db="EMBL/GenBank/DDBJ databases">
        <title>Draft genome sequence of Actinomycetospora sp. SF1 isolated from the rhizosphere soil.</title>
        <authorList>
            <person name="Duangmal K."/>
            <person name="Chantavorakit T."/>
        </authorList>
    </citation>
    <scope>NUCLEOTIDE SEQUENCE [LARGE SCALE GENOMIC DNA]</scope>
    <source>
        <strain evidence="2 3">TBRC 5722</strain>
    </source>
</reference>
<feature type="region of interest" description="Disordered" evidence="1">
    <location>
        <begin position="1"/>
        <end position="64"/>
    </location>
</feature>
<dbReference type="RefSeq" id="WP_230729574.1">
    <property type="nucleotide sequence ID" value="NZ_JAJNDB010000001.1"/>
</dbReference>